<evidence type="ECO:0000313" key="10">
    <source>
        <dbReference type="EMBL" id="MEF3318706.1"/>
    </source>
</evidence>
<sequence>MSKKSYLWPRYWDRPYSKGDKGAVSSNNYYATKTGLEILKKGGNAFDAAIAVSLVLSVVEPHHSGIGGGGFSLLYSKNQDKLYAVDARGIAPQNATKDLFIKDGEVCNEWKDNSGKSVTVPGLIKSLDYIYKNFASLDIKELVKPAYEYAEFGFKTSFTESITVNDESVKRKIELSKDFRNLFLKDDCNGYEFGEIQYNKGIANLLKILSEKGFDEFYKGDIADKIVEAINKREGCFIKEDLSNYEIKLRDIVETNYKGYSVKTFGLPSSGSTVVEMLNILNNFDLKSMGHNSSDSIHTIAEAMKLGFADRSTLMADPDFFKTDIKKLTDPEYAKKLAKSITNYSQDFSKNLEDSLIEDYPGNTSHFSVIDQYGNCVSQTQTIRDWYGSGIIVKDYGFTLNNNMSDFSASVGEKTSQGLEYGEANAVEPFKTPISSISPVIVFKDDIPYLIIGAAGGPRIITGILQGIVNAIEYDMNPEQLVSFPFITCLTEEQGLELEYGISKDTVDKLKEMGHDIMPISVNNMMSSMLNSVMYKDNMFYSASTKRVDGSGGCLCNNGSIIYEGISHN</sequence>
<evidence type="ECO:0000256" key="8">
    <source>
        <dbReference type="ARBA" id="ARBA00047417"/>
    </source>
</evidence>
<comment type="caution">
    <text evidence="10">The sequence shown here is derived from an EMBL/GenBank/DDBJ whole genome shotgun (WGS) entry which is preliminary data.</text>
</comment>
<comment type="pathway">
    <text evidence="9">Sulfur metabolism; glutathione metabolism.</text>
</comment>
<dbReference type="Gene3D" id="3.60.20.40">
    <property type="match status" value="1"/>
</dbReference>
<dbReference type="InterPro" id="IPR051792">
    <property type="entry name" value="GGT_bact"/>
</dbReference>
<comment type="catalytic activity">
    <reaction evidence="2 9">
        <text>glutathione + H2O = L-cysteinylglycine + L-glutamate</text>
        <dbReference type="Rhea" id="RHEA:28807"/>
        <dbReference type="ChEBI" id="CHEBI:15377"/>
        <dbReference type="ChEBI" id="CHEBI:29985"/>
        <dbReference type="ChEBI" id="CHEBI:57925"/>
        <dbReference type="ChEBI" id="CHEBI:61694"/>
        <dbReference type="EC" id="3.4.19.13"/>
    </reaction>
</comment>
<comment type="catalytic activity">
    <reaction evidence="8 9">
        <text>an N-terminal (5-L-glutamyl)-[peptide] + an alpha-amino acid = 5-L-glutamyl amino acid + an N-terminal L-alpha-aminoacyl-[peptide]</text>
        <dbReference type="Rhea" id="RHEA:23904"/>
        <dbReference type="Rhea" id="RHEA-COMP:9780"/>
        <dbReference type="Rhea" id="RHEA-COMP:9795"/>
        <dbReference type="ChEBI" id="CHEBI:77644"/>
        <dbReference type="ChEBI" id="CHEBI:78597"/>
        <dbReference type="ChEBI" id="CHEBI:78599"/>
        <dbReference type="ChEBI" id="CHEBI:78608"/>
        <dbReference type="EC" id="2.3.2.2"/>
    </reaction>
</comment>
<dbReference type="Proteomes" id="UP001328425">
    <property type="component" value="Unassembled WGS sequence"/>
</dbReference>
<evidence type="ECO:0000256" key="1">
    <source>
        <dbReference type="ARBA" id="ARBA00001049"/>
    </source>
</evidence>
<evidence type="ECO:0000256" key="9">
    <source>
        <dbReference type="RuleBase" id="RU368036"/>
    </source>
</evidence>
<proteinExistence type="inferred from homology"/>
<dbReference type="PANTHER" id="PTHR43199">
    <property type="entry name" value="GLUTATHIONE HYDROLASE"/>
    <property type="match status" value="1"/>
</dbReference>
<comment type="catalytic activity">
    <reaction evidence="1 9">
        <text>an S-substituted glutathione + H2O = an S-substituted L-cysteinylglycine + L-glutamate</text>
        <dbReference type="Rhea" id="RHEA:59468"/>
        <dbReference type="ChEBI" id="CHEBI:15377"/>
        <dbReference type="ChEBI" id="CHEBI:29985"/>
        <dbReference type="ChEBI" id="CHEBI:90779"/>
        <dbReference type="ChEBI" id="CHEBI:143103"/>
        <dbReference type="EC" id="3.4.19.13"/>
    </reaction>
</comment>
<keyword evidence="6 9" id="KW-0865">Zymogen</keyword>
<dbReference type="InterPro" id="IPR029055">
    <property type="entry name" value="Ntn_hydrolases_N"/>
</dbReference>
<reference evidence="10 11" key="1">
    <citation type="submission" date="2022-11" db="EMBL/GenBank/DDBJ databases">
        <title>The First Case of Preauricular Fistular Abscess Caused by Peptoniphilus grossensis.</title>
        <authorList>
            <person name="Byun J.-H."/>
        </authorList>
    </citation>
    <scope>NUCLEOTIDE SEQUENCE [LARGE SCALE GENOMIC DNA]</scope>
    <source>
        <strain evidence="10 11">GYB008</strain>
    </source>
</reference>
<dbReference type="EC" id="3.4.19.13" evidence="9"/>
<dbReference type="SUPFAM" id="SSF56235">
    <property type="entry name" value="N-terminal nucleophile aminohydrolases (Ntn hydrolases)"/>
    <property type="match status" value="1"/>
</dbReference>
<comment type="PTM">
    <text evidence="9">Cleaved by autocatalysis into a large and a small subunit.</text>
</comment>
<evidence type="ECO:0000256" key="5">
    <source>
        <dbReference type="ARBA" id="ARBA00022801"/>
    </source>
</evidence>
<comment type="subunit">
    <text evidence="9">This enzyme consists of two polypeptide chains, which are synthesized in precursor form from a single polypeptide.</text>
</comment>
<evidence type="ECO:0000256" key="7">
    <source>
        <dbReference type="ARBA" id="ARBA00023315"/>
    </source>
</evidence>
<evidence type="ECO:0000256" key="6">
    <source>
        <dbReference type="ARBA" id="ARBA00023145"/>
    </source>
</evidence>
<gene>
    <name evidence="10" type="primary">ggt</name>
    <name evidence="10" type="ORF">PV361_08325</name>
</gene>
<keyword evidence="5 9" id="KW-0378">Hydrolase</keyword>
<dbReference type="PANTHER" id="PTHR43199:SF1">
    <property type="entry name" value="GLUTATHIONE HYDROLASE PROENZYME"/>
    <property type="match status" value="1"/>
</dbReference>
<dbReference type="EC" id="2.3.2.2" evidence="9"/>
<dbReference type="InterPro" id="IPR043137">
    <property type="entry name" value="GGT_ssub_C"/>
</dbReference>
<accession>A0ABU7XBQ0</accession>
<organism evidence="10 11">
    <name type="scientific">Peptoniphilus grossensis</name>
    <dbReference type="NCBI Taxonomy" id="1465756"/>
    <lineage>
        <taxon>Bacteria</taxon>
        <taxon>Bacillati</taxon>
        <taxon>Bacillota</taxon>
        <taxon>Tissierellia</taxon>
        <taxon>Tissierellales</taxon>
        <taxon>Peptoniphilaceae</taxon>
        <taxon>Peptoniphilus</taxon>
    </lineage>
</organism>
<evidence type="ECO:0000256" key="4">
    <source>
        <dbReference type="ARBA" id="ARBA00022679"/>
    </source>
</evidence>
<protein>
    <recommendedName>
        <fullName evidence="9">Glutathione hydrolase proenzyme</fullName>
        <ecNumber evidence="9">2.3.2.2</ecNumber>
        <ecNumber evidence="9">3.4.19.13</ecNumber>
    </recommendedName>
    <component>
        <recommendedName>
            <fullName evidence="9">Glutathione hydrolase large chain</fullName>
        </recommendedName>
    </component>
    <component>
        <recommendedName>
            <fullName evidence="9">Glutathione hydrolase small chain</fullName>
        </recommendedName>
    </component>
</protein>
<keyword evidence="4 9" id="KW-0808">Transferase</keyword>
<dbReference type="EMBL" id="JARBCY010000052">
    <property type="protein sequence ID" value="MEF3318706.1"/>
    <property type="molecule type" value="Genomic_DNA"/>
</dbReference>
<evidence type="ECO:0000256" key="2">
    <source>
        <dbReference type="ARBA" id="ARBA00001089"/>
    </source>
</evidence>
<dbReference type="Gene3D" id="1.10.246.230">
    <property type="match status" value="1"/>
</dbReference>
<dbReference type="RefSeq" id="WP_332087715.1">
    <property type="nucleotide sequence ID" value="NZ_JARBCY010000052.1"/>
</dbReference>
<dbReference type="InterPro" id="IPR000101">
    <property type="entry name" value="GGT_peptidase"/>
</dbReference>
<evidence type="ECO:0000256" key="3">
    <source>
        <dbReference type="ARBA" id="ARBA00009381"/>
    </source>
</evidence>
<evidence type="ECO:0000313" key="11">
    <source>
        <dbReference type="Proteomes" id="UP001328425"/>
    </source>
</evidence>
<name>A0ABU7XBQ0_9FIRM</name>
<comment type="similarity">
    <text evidence="3 9">Belongs to the gamma-glutamyltransferase family.</text>
</comment>
<keyword evidence="9" id="KW-0317">Glutathione biosynthesis</keyword>
<dbReference type="PRINTS" id="PR01210">
    <property type="entry name" value="GGTRANSPTASE"/>
</dbReference>
<dbReference type="GO" id="GO:0103068">
    <property type="term" value="F:leukotriene C4 gamma-glutamyl transferase activity"/>
    <property type="evidence" value="ECO:0007669"/>
    <property type="project" value="UniProtKB-EC"/>
</dbReference>
<keyword evidence="11" id="KW-1185">Reference proteome</keyword>
<keyword evidence="7 9" id="KW-0012">Acyltransferase</keyword>
<dbReference type="Pfam" id="PF01019">
    <property type="entry name" value="G_glu_transpept"/>
    <property type="match status" value="1"/>
</dbReference>
<dbReference type="NCBIfam" id="TIGR00066">
    <property type="entry name" value="g_glut_trans"/>
    <property type="match status" value="1"/>
</dbReference>